<dbReference type="PANTHER" id="PTHR34473:SF3">
    <property type="entry name" value="TRANSMEMBRANE PROTEIN-RELATED"/>
    <property type="match status" value="1"/>
</dbReference>
<name>A0ABY8Y119_9PSEU</name>
<keyword evidence="1" id="KW-0472">Membrane</keyword>
<dbReference type="PANTHER" id="PTHR34473">
    <property type="entry name" value="UPF0699 TRANSMEMBRANE PROTEIN YDBS"/>
    <property type="match status" value="1"/>
</dbReference>
<organism evidence="3 4">
    <name type="scientific">Amycolatopsis nalaikhensis</name>
    <dbReference type="NCBI Taxonomy" id="715472"/>
    <lineage>
        <taxon>Bacteria</taxon>
        <taxon>Bacillati</taxon>
        <taxon>Actinomycetota</taxon>
        <taxon>Actinomycetes</taxon>
        <taxon>Pseudonocardiales</taxon>
        <taxon>Pseudonocardiaceae</taxon>
        <taxon>Amycolatopsis</taxon>
    </lineage>
</organism>
<keyword evidence="4" id="KW-1185">Reference proteome</keyword>
<dbReference type="Pfam" id="PF03703">
    <property type="entry name" value="bPH_2"/>
    <property type="match status" value="1"/>
</dbReference>
<proteinExistence type="predicted"/>
<feature type="transmembrane region" description="Helical" evidence="1">
    <location>
        <begin position="23"/>
        <end position="48"/>
    </location>
</feature>
<feature type="domain" description="YdbS-like PH" evidence="2">
    <location>
        <begin position="79"/>
        <end position="156"/>
    </location>
</feature>
<feature type="transmembrane region" description="Helical" evidence="1">
    <location>
        <begin position="54"/>
        <end position="73"/>
    </location>
</feature>
<evidence type="ECO:0000313" key="3">
    <source>
        <dbReference type="EMBL" id="WIV61346.1"/>
    </source>
</evidence>
<sequence>MSEHTTNTELRLRPPAHRVSRRAIGYWTAMASISWIVVIGVLTTIVVTSDDPPSFLTVALVVACVAGPLHLVVMPQWRYRVHRWEVTGEAVYTQAGWLKQQWRIAPVSRIQTVDIERDPVEQLFGLAKITVTTASAAGPLRIAGLAHDRALALADELTKTTQAVRGDAT</sequence>
<dbReference type="RefSeq" id="WP_285458961.1">
    <property type="nucleotide sequence ID" value="NZ_CP127173.1"/>
</dbReference>
<dbReference type="Proteomes" id="UP001227101">
    <property type="component" value="Chromosome"/>
</dbReference>
<dbReference type="InterPro" id="IPR005182">
    <property type="entry name" value="YdbS-like_PH"/>
</dbReference>
<accession>A0ABY8Y119</accession>
<keyword evidence="1" id="KW-1133">Transmembrane helix</keyword>
<dbReference type="EMBL" id="CP127173">
    <property type="protein sequence ID" value="WIV61346.1"/>
    <property type="molecule type" value="Genomic_DNA"/>
</dbReference>
<evidence type="ECO:0000256" key="1">
    <source>
        <dbReference type="SAM" id="Phobius"/>
    </source>
</evidence>
<protein>
    <submittedName>
        <fullName evidence="3">PH domain-containing protein</fullName>
    </submittedName>
</protein>
<reference evidence="3 4" key="1">
    <citation type="submission" date="2023-06" db="EMBL/GenBank/DDBJ databases">
        <authorList>
            <person name="Oyuntsetseg B."/>
            <person name="Kim S.B."/>
        </authorList>
    </citation>
    <scope>NUCLEOTIDE SEQUENCE [LARGE SCALE GENOMIC DNA]</scope>
    <source>
        <strain evidence="3 4">2-2</strain>
    </source>
</reference>
<gene>
    <name evidence="3" type="ORF">QP939_23445</name>
</gene>
<evidence type="ECO:0000313" key="4">
    <source>
        <dbReference type="Proteomes" id="UP001227101"/>
    </source>
</evidence>
<keyword evidence="1" id="KW-0812">Transmembrane</keyword>
<evidence type="ECO:0000259" key="2">
    <source>
        <dbReference type="Pfam" id="PF03703"/>
    </source>
</evidence>